<proteinExistence type="predicted"/>
<dbReference type="Proteomes" id="UP001217417">
    <property type="component" value="Unassembled WGS sequence"/>
</dbReference>
<protein>
    <submittedName>
        <fullName evidence="1">Uncharacterized protein</fullName>
    </submittedName>
</protein>
<gene>
    <name evidence="1" type="ORF">POJ06DRAFT_270438</name>
</gene>
<comment type="caution">
    <text evidence="1">The sequence shown here is derived from an EMBL/GenBank/DDBJ whole genome shotgun (WGS) entry which is preliminary data.</text>
</comment>
<sequence>MREFYRKILEFIIFKAPSQVCAIYVPQKYQHRRFIFKIDDMPLLRQSKLKESKGTFKSYMNINVYLLQSFQLQSLNKTAAGKTLEKFDMLTDLIVRDVFLAKLFQWCPAPSPSRFEVDKFRNLEQLLSAIPQPNDYICPTC</sequence>
<evidence type="ECO:0000313" key="1">
    <source>
        <dbReference type="EMBL" id="KAJ8098472.1"/>
    </source>
</evidence>
<dbReference type="RefSeq" id="XP_056041922.1">
    <property type="nucleotide sequence ID" value="XM_056189439.1"/>
</dbReference>
<organism evidence="1 2">
    <name type="scientific">Lipomyces tetrasporus</name>
    <dbReference type="NCBI Taxonomy" id="54092"/>
    <lineage>
        <taxon>Eukaryota</taxon>
        <taxon>Fungi</taxon>
        <taxon>Dikarya</taxon>
        <taxon>Ascomycota</taxon>
        <taxon>Saccharomycotina</taxon>
        <taxon>Lipomycetes</taxon>
        <taxon>Lipomycetales</taxon>
        <taxon>Lipomycetaceae</taxon>
        <taxon>Lipomyces</taxon>
    </lineage>
</organism>
<keyword evidence="2" id="KW-1185">Reference proteome</keyword>
<dbReference type="EMBL" id="JARPMG010000009">
    <property type="protein sequence ID" value="KAJ8098472.1"/>
    <property type="molecule type" value="Genomic_DNA"/>
</dbReference>
<dbReference type="AlphaFoldDB" id="A0AAD7QN67"/>
<name>A0AAD7QN67_9ASCO</name>
<evidence type="ECO:0000313" key="2">
    <source>
        <dbReference type="Proteomes" id="UP001217417"/>
    </source>
</evidence>
<dbReference type="GeneID" id="80884605"/>
<reference evidence="1" key="1">
    <citation type="submission" date="2023-03" db="EMBL/GenBank/DDBJ databases">
        <title>Near-Complete genome sequence of Lipomyces tetrasporous NRRL Y-64009, an oleaginous yeast capable of growing on lignocellulosic hydrolysates.</title>
        <authorList>
            <consortium name="Lawrence Berkeley National Laboratory"/>
            <person name="Jagtap S.S."/>
            <person name="Liu J.-J."/>
            <person name="Walukiewicz H.E."/>
            <person name="Pangilinan J."/>
            <person name="Lipzen A."/>
            <person name="Ahrendt S."/>
            <person name="Koriabine M."/>
            <person name="Cobaugh K."/>
            <person name="Salamov A."/>
            <person name="Yoshinaga Y."/>
            <person name="Ng V."/>
            <person name="Daum C."/>
            <person name="Grigoriev I.V."/>
            <person name="Slininger P.J."/>
            <person name="Dien B.S."/>
            <person name="Jin Y.-S."/>
            <person name="Rao C.V."/>
        </authorList>
    </citation>
    <scope>NUCLEOTIDE SEQUENCE</scope>
    <source>
        <strain evidence="1">NRRL Y-64009</strain>
    </source>
</reference>
<accession>A0AAD7QN67</accession>